<proteinExistence type="predicted"/>
<dbReference type="Proteomes" id="UP000486351">
    <property type="component" value="Unassembled WGS sequence"/>
</dbReference>
<reference evidence="1 2" key="1">
    <citation type="submission" date="2018-09" db="EMBL/GenBank/DDBJ databases">
        <title>Genomic investigation of the strawberry pathogen Phytophthora fragariae indicates pathogenicity is determined by transcriptional variation in three key races.</title>
        <authorList>
            <person name="Adams T.M."/>
            <person name="Armitage A.D."/>
            <person name="Sobczyk M.K."/>
            <person name="Bates H.J."/>
            <person name="Dunwell J.M."/>
            <person name="Nellist C.F."/>
            <person name="Harrison R.J."/>
        </authorList>
    </citation>
    <scope>NUCLEOTIDE SEQUENCE [LARGE SCALE GENOMIC DNA]</scope>
    <source>
        <strain evidence="1 2">NOV-77</strain>
    </source>
</reference>
<name>A0A6G0QJI6_9STRA</name>
<evidence type="ECO:0000313" key="1">
    <source>
        <dbReference type="EMBL" id="KAE9290494.1"/>
    </source>
</evidence>
<dbReference type="EMBL" id="QXFY01002939">
    <property type="protein sequence ID" value="KAE9290494.1"/>
    <property type="molecule type" value="Genomic_DNA"/>
</dbReference>
<sequence length="55" mass="6072">MQCETVHAVSHCVTLSHGVVVEWLCSGDATQNGSSPYKLYQNTSWRNTYVGAELL</sequence>
<gene>
    <name evidence="1" type="ORF">PF008_g25587</name>
</gene>
<organism evidence="1 2">
    <name type="scientific">Phytophthora fragariae</name>
    <dbReference type="NCBI Taxonomy" id="53985"/>
    <lineage>
        <taxon>Eukaryota</taxon>
        <taxon>Sar</taxon>
        <taxon>Stramenopiles</taxon>
        <taxon>Oomycota</taxon>
        <taxon>Peronosporomycetes</taxon>
        <taxon>Peronosporales</taxon>
        <taxon>Peronosporaceae</taxon>
        <taxon>Phytophthora</taxon>
    </lineage>
</organism>
<comment type="caution">
    <text evidence="1">The sequence shown here is derived from an EMBL/GenBank/DDBJ whole genome shotgun (WGS) entry which is preliminary data.</text>
</comment>
<dbReference type="AlphaFoldDB" id="A0A6G0QJI6"/>
<accession>A0A6G0QJI6</accession>
<evidence type="ECO:0000313" key="2">
    <source>
        <dbReference type="Proteomes" id="UP000486351"/>
    </source>
</evidence>
<protein>
    <submittedName>
        <fullName evidence="1">Uncharacterized protein</fullName>
    </submittedName>
</protein>